<protein>
    <recommendedName>
        <fullName evidence="1">SAF domain-containing protein</fullName>
    </recommendedName>
</protein>
<evidence type="ECO:0000259" key="1">
    <source>
        <dbReference type="SMART" id="SM00858"/>
    </source>
</evidence>
<dbReference type="CDD" id="cd11614">
    <property type="entry name" value="SAF_CpaB_FlgA_like"/>
    <property type="match status" value="1"/>
</dbReference>
<reference evidence="2" key="2">
    <citation type="submission" date="2020-09" db="EMBL/GenBank/DDBJ databases">
        <authorList>
            <person name="Sun Q."/>
            <person name="Zhou Y."/>
        </authorList>
    </citation>
    <scope>NUCLEOTIDE SEQUENCE</scope>
    <source>
        <strain evidence="2">CGMCC 1.12187</strain>
    </source>
</reference>
<proteinExistence type="predicted"/>
<comment type="caution">
    <text evidence="2">The sequence shown here is derived from an EMBL/GenBank/DDBJ whole genome shotgun (WGS) entry which is preliminary data.</text>
</comment>
<evidence type="ECO:0000313" key="2">
    <source>
        <dbReference type="EMBL" id="GGG71242.1"/>
    </source>
</evidence>
<accession>A0A917M1G4</accession>
<dbReference type="AlphaFoldDB" id="A0A917M1G4"/>
<reference evidence="2" key="1">
    <citation type="journal article" date="2014" name="Int. J. Syst. Evol. Microbiol.">
        <title>Complete genome sequence of Corynebacterium casei LMG S-19264T (=DSM 44701T), isolated from a smear-ripened cheese.</title>
        <authorList>
            <consortium name="US DOE Joint Genome Institute (JGI-PGF)"/>
            <person name="Walter F."/>
            <person name="Albersmeier A."/>
            <person name="Kalinowski J."/>
            <person name="Ruckert C."/>
        </authorList>
    </citation>
    <scope>NUCLEOTIDE SEQUENCE</scope>
    <source>
        <strain evidence="2">CGMCC 1.12187</strain>
    </source>
</reference>
<evidence type="ECO:0000313" key="3">
    <source>
        <dbReference type="Proteomes" id="UP000638848"/>
    </source>
</evidence>
<name>A0A917M1G4_9MICC</name>
<keyword evidence="3" id="KW-1185">Reference proteome</keyword>
<sequence length="241" mass="25239">MKIRIIAAAVMVILSIAGIVLVSSHISSADARALQNQQPREVYLVTVPIAEGTPVEELGESLKLQTVPAVTVPEDAVTSLSEYKGKVAGVDLKPGEQVLSSRLVDPQVLEAPGTIPVPKGLQEVTVQLDAARVVGGQLKAGDTVGFFASFPEPDRTDMKLHKVLVTSVQGAAAAEAPAEGEEPVAGSAPPVPEGGMLVTLAVKADTAEEIIFSAEFGSIWLSHEPDDAEENNNGARMEDFK</sequence>
<dbReference type="EMBL" id="BMEQ01000044">
    <property type="protein sequence ID" value="GGG71242.1"/>
    <property type="molecule type" value="Genomic_DNA"/>
</dbReference>
<gene>
    <name evidence="2" type="ORF">GCM10011374_39900</name>
</gene>
<organism evidence="2 3">
    <name type="scientific">Kocuria dechangensis</name>
    <dbReference type="NCBI Taxonomy" id="1176249"/>
    <lineage>
        <taxon>Bacteria</taxon>
        <taxon>Bacillati</taxon>
        <taxon>Actinomycetota</taxon>
        <taxon>Actinomycetes</taxon>
        <taxon>Micrococcales</taxon>
        <taxon>Micrococcaceae</taxon>
        <taxon>Kocuria</taxon>
    </lineage>
</organism>
<dbReference type="RefSeq" id="WP_188540345.1">
    <property type="nucleotide sequence ID" value="NZ_BMEQ01000044.1"/>
</dbReference>
<dbReference type="SMART" id="SM00858">
    <property type="entry name" value="SAF"/>
    <property type="match status" value="1"/>
</dbReference>
<dbReference type="InterPro" id="IPR031571">
    <property type="entry name" value="RcpC_dom"/>
</dbReference>
<dbReference type="InterPro" id="IPR013974">
    <property type="entry name" value="SAF"/>
</dbReference>
<dbReference type="Proteomes" id="UP000638848">
    <property type="component" value="Unassembled WGS sequence"/>
</dbReference>
<feature type="domain" description="SAF" evidence="1">
    <location>
        <begin position="40"/>
        <end position="104"/>
    </location>
</feature>
<dbReference type="Pfam" id="PF16976">
    <property type="entry name" value="RcpC"/>
    <property type="match status" value="1"/>
</dbReference>